<dbReference type="InterPro" id="IPR036236">
    <property type="entry name" value="Znf_C2H2_sf"/>
</dbReference>
<dbReference type="EMBL" id="JAIPUX010000439">
    <property type="protein sequence ID" value="KAH0630665.1"/>
    <property type="molecule type" value="Genomic_DNA"/>
</dbReference>
<reference evidence="3 4" key="1">
    <citation type="journal article" date="2022" name="Gigascience">
        <title>A chromosome-level genome assembly and annotation of the desert horned lizard, Phrynosoma platyrhinos, provides insight into chromosomal rearrangements among reptiles.</title>
        <authorList>
            <person name="Koochekian N."/>
            <person name="Ascanio A."/>
            <person name="Farleigh K."/>
            <person name="Card D.C."/>
            <person name="Schield D.R."/>
            <person name="Castoe T.A."/>
            <person name="Jezkova T."/>
        </authorList>
    </citation>
    <scope>NUCLEOTIDE SEQUENCE [LARGE SCALE GENOMIC DNA]</scope>
    <source>
        <strain evidence="3">NK-2021</strain>
    </source>
</reference>
<dbReference type="PROSITE" id="PS50157">
    <property type="entry name" value="ZINC_FINGER_C2H2_2"/>
    <property type="match status" value="1"/>
</dbReference>
<keyword evidence="1" id="KW-0479">Metal-binding</keyword>
<proteinExistence type="predicted"/>
<keyword evidence="1" id="KW-0863">Zinc-finger</keyword>
<accession>A0ABQ7TMK5</accession>
<evidence type="ECO:0000256" key="1">
    <source>
        <dbReference type="PROSITE-ProRule" id="PRU00042"/>
    </source>
</evidence>
<feature type="domain" description="C2H2-type" evidence="2">
    <location>
        <begin position="78"/>
        <end position="96"/>
    </location>
</feature>
<sequence length="96" mass="11230">MLDKSSNDQKKENFVEPSMVLWETAKCDAKKEEFVNQRGLKRQKGKESKNGKNSFASQEDDICELLIPQENYKEKKRVSCSVCGKIFKYKFHLNIH</sequence>
<keyword evidence="1" id="KW-0862">Zinc</keyword>
<dbReference type="SUPFAM" id="SSF57667">
    <property type="entry name" value="beta-beta-alpha zinc fingers"/>
    <property type="match status" value="1"/>
</dbReference>
<evidence type="ECO:0000313" key="4">
    <source>
        <dbReference type="Proteomes" id="UP000826234"/>
    </source>
</evidence>
<name>A0ABQ7TMK5_PHRPL</name>
<evidence type="ECO:0000259" key="2">
    <source>
        <dbReference type="PROSITE" id="PS50157"/>
    </source>
</evidence>
<organism evidence="3 4">
    <name type="scientific">Phrynosoma platyrhinos</name>
    <name type="common">Desert horned lizard</name>
    <dbReference type="NCBI Taxonomy" id="52577"/>
    <lineage>
        <taxon>Eukaryota</taxon>
        <taxon>Metazoa</taxon>
        <taxon>Chordata</taxon>
        <taxon>Craniata</taxon>
        <taxon>Vertebrata</taxon>
        <taxon>Euteleostomi</taxon>
        <taxon>Lepidosauria</taxon>
        <taxon>Squamata</taxon>
        <taxon>Bifurcata</taxon>
        <taxon>Unidentata</taxon>
        <taxon>Episquamata</taxon>
        <taxon>Toxicofera</taxon>
        <taxon>Iguania</taxon>
        <taxon>Phrynosomatidae</taxon>
        <taxon>Phrynosomatinae</taxon>
        <taxon>Phrynosoma</taxon>
    </lineage>
</organism>
<feature type="non-terminal residue" evidence="3">
    <location>
        <position position="96"/>
    </location>
</feature>
<protein>
    <recommendedName>
        <fullName evidence="2">C2H2-type domain-containing protein</fullName>
    </recommendedName>
</protein>
<keyword evidence="4" id="KW-1185">Reference proteome</keyword>
<dbReference type="InterPro" id="IPR013087">
    <property type="entry name" value="Znf_C2H2_type"/>
</dbReference>
<evidence type="ECO:0000313" key="3">
    <source>
        <dbReference type="EMBL" id="KAH0630665.1"/>
    </source>
</evidence>
<comment type="caution">
    <text evidence="3">The sequence shown here is derived from an EMBL/GenBank/DDBJ whole genome shotgun (WGS) entry which is preliminary data.</text>
</comment>
<gene>
    <name evidence="3" type="ORF">JD844_013932</name>
</gene>
<dbReference type="Proteomes" id="UP000826234">
    <property type="component" value="Unassembled WGS sequence"/>
</dbReference>